<accession>A0A2G9YZ19</accession>
<name>A0A2G9YZ19_9BACT</name>
<dbReference type="AlphaFoldDB" id="A0A2G9YZ19"/>
<dbReference type="Pfam" id="PF13649">
    <property type="entry name" value="Methyltransf_25"/>
    <property type="match status" value="1"/>
</dbReference>
<dbReference type="Proteomes" id="UP000229952">
    <property type="component" value="Unassembled WGS sequence"/>
</dbReference>
<protein>
    <recommendedName>
        <fullName evidence="1">Methyltransferase domain-containing protein</fullName>
    </recommendedName>
</protein>
<dbReference type="InterPro" id="IPR041698">
    <property type="entry name" value="Methyltransf_25"/>
</dbReference>
<sequence>MYSSETFYTKFAGSYAEYALTKNSYLSAIDEFVIRESKNSAKMIDIGSGNGIRSKKIADSIKVSELTLVDNSHGMVSLLKNIEKASVILDDISNVKFKSKDKFEIVTCLWNVIGHIPTIEERSIAMKNIRESLMQDGLAFIDVNNRYNISEYGLRNVIKNIFKDIILRRKTNGNFELKVRTDREIIKTEVHIFNPFEMNRLIKSSGLKIIKRQIINYQTGKKCRSILGGQLVYKLSRL</sequence>
<proteinExistence type="predicted"/>
<dbReference type="Gene3D" id="3.40.50.150">
    <property type="entry name" value="Vaccinia Virus protein VP39"/>
    <property type="match status" value="1"/>
</dbReference>
<feature type="domain" description="Methyltransferase" evidence="1">
    <location>
        <begin position="44"/>
        <end position="137"/>
    </location>
</feature>
<evidence type="ECO:0000313" key="2">
    <source>
        <dbReference type="EMBL" id="PIP24504.1"/>
    </source>
</evidence>
<dbReference type="InterPro" id="IPR029063">
    <property type="entry name" value="SAM-dependent_MTases_sf"/>
</dbReference>
<reference evidence="2 3" key="1">
    <citation type="submission" date="2017-09" db="EMBL/GenBank/DDBJ databases">
        <title>Depth-based differentiation of microbial function through sediment-hosted aquifers and enrichment of novel symbionts in the deep terrestrial subsurface.</title>
        <authorList>
            <person name="Probst A.J."/>
            <person name="Ladd B."/>
            <person name="Jarett J.K."/>
            <person name="Geller-Mcgrath D.E."/>
            <person name="Sieber C.M."/>
            <person name="Emerson J.B."/>
            <person name="Anantharaman K."/>
            <person name="Thomas B.C."/>
            <person name="Malmstrom R."/>
            <person name="Stieglmeier M."/>
            <person name="Klingl A."/>
            <person name="Woyke T."/>
            <person name="Ryan C.M."/>
            <person name="Banfield J.F."/>
        </authorList>
    </citation>
    <scope>NUCLEOTIDE SEQUENCE [LARGE SCALE GENOMIC DNA]</scope>
    <source>
        <strain evidence="2">CG23_combo_of_CG06-09_8_20_14_all_37_18</strain>
    </source>
</reference>
<evidence type="ECO:0000259" key="1">
    <source>
        <dbReference type="Pfam" id="PF13649"/>
    </source>
</evidence>
<evidence type="ECO:0000313" key="3">
    <source>
        <dbReference type="Proteomes" id="UP000229952"/>
    </source>
</evidence>
<dbReference type="SUPFAM" id="SSF53335">
    <property type="entry name" value="S-adenosyl-L-methionine-dependent methyltransferases"/>
    <property type="match status" value="1"/>
</dbReference>
<organism evidence="2 3">
    <name type="scientific">Candidatus Nealsonbacteria bacterium CG23_combo_of_CG06-09_8_20_14_all_37_18</name>
    <dbReference type="NCBI Taxonomy" id="1974720"/>
    <lineage>
        <taxon>Bacteria</taxon>
        <taxon>Candidatus Nealsoniibacteriota</taxon>
    </lineage>
</organism>
<comment type="caution">
    <text evidence="2">The sequence shown here is derived from an EMBL/GenBank/DDBJ whole genome shotgun (WGS) entry which is preliminary data.</text>
</comment>
<gene>
    <name evidence="2" type="ORF">COX35_00330</name>
</gene>
<dbReference type="EMBL" id="PCRQ01000014">
    <property type="protein sequence ID" value="PIP24504.1"/>
    <property type="molecule type" value="Genomic_DNA"/>
</dbReference>